<evidence type="ECO:0000259" key="3">
    <source>
        <dbReference type="Pfam" id="PF13102"/>
    </source>
</evidence>
<feature type="domain" description="Phage integrase SAM-like" evidence="3">
    <location>
        <begin position="110"/>
        <end position="197"/>
    </location>
</feature>
<dbReference type="SUPFAM" id="SSF56349">
    <property type="entry name" value="DNA breaking-rejoining enzymes"/>
    <property type="match status" value="1"/>
</dbReference>
<keyword evidence="2" id="KW-0233">DNA recombination</keyword>
<dbReference type="GO" id="GO:0006310">
    <property type="term" value="P:DNA recombination"/>
    <property type="evidence" value="ECO:0007669"/>
    <property type="project" value="UniProtKB-KW"/>
</dbReference>
<name>A0A5J4R090_9ZZZZ</name>
<dbReference type="Gene3D" id="1.10.443.10">
    <property type="entry name" value="Intergrase catalytic core"/>
    <property type="match status" value="1"/>
</dbReference>
<dbReference type="Gene3D" id="1.10.150.130">
    <property type="match status" value="1"/>
</dbReference>
<evidence type="ECO:0000256" key="2">
    <source>
        <dbReference type="ARBA" id="ARBA00023172"/>
    </source>
</evidence>
<dbReference type="GO" id="GO:0015074">
    <property type="term" value="P:DNA integration"/>
    <property type="evidence" value="ECO:0007669"/>
    <property type="project" value="InterPro"/>
</dbReference>
<proteinExistence type="predicted"/>
<dbReference type="GO" id="GO:0003677">
    <property type="term" value="F:DNA binding"/>
    <property type="evidence" value="ECO:0007669"/>
    <property type="project" value="UniProtKB-KW"/>
</dbReference>
<evidence type="ECO:0000256" key="1">
    <source>
        <dbReference type="ARBA" id="ARBA00023125"/>
    </source>
</evidence>
<comment type="caution">
    <text evidence="4">The sequence shown here is derived from an EMBL/GenBank/DDBJ whole genome shotgun (WGS) entry which is preliminary data.</text>
</comment>
<accession>A0A5J4R090</accession>
<organism evidence="4">
    <name type="scientific">termite gut metagenome</name>
    <dbReference type="NCBI Taxonomy" id="433724"/>
    <lineage>
        <taxon>unclassified sequences</taxon>
        <taxon>metagenomes</taxon>
        <taxon>organismal metagenomes</taxon>
    </lineage>
</organism>
<dbReference type="Pfam" id="PF13102">
    <property type="entry name" value="Phage_int_SAM_5"/>
    <property type="match status" value="1"/>
</dbReference>
<keyword evidence="1" id="KW-0238">DNA-binding</keyword>
<reference evidence="4" key="1">
    <citation type="submission" date="2019-03" db="EMBL/GenBank/DDBJ databases">
        <title>Single cell metagenomics reveals metabolic interactions within the superorganism composed of flagellate Streblomastix strix and complex community of Bacteroidetes bacteria on its surface.</title>
        <authorList>
            <person name="Treitli S.C."/>
            <person name="Kolisko M."/>
            <person name="Husnik F."/>
            <person name="Keeling P."/>
            <person name="Hampl V."/>
        </authorList>
    </citation>
    <scope>NUCLEOTIDE SEQUENCE</scope>
    <source>
        <strain evidence="4">STM</strain>
    </source>
</reference>
<protein>
    <recommendedName>
        <fullName evidence="3">Phage integrase SAM-like domain-containing protein</fullName>
    </recommendedName>
</protein>
<gene>
    <name evidence="4" type="ORF">EZS27_023864</name>
</gene>
<sequence length="405" mass="47496">MLTKTTLHLAVLATRKKTNGKYSIYIALTHRSVMRYITTEFEIDDLFQFDNKSRRVVCRKDDKIINQRLIYTLAEYQKKLDEIENKYIYNCSQIKEILEGKQKEEKLATVKEYMEMYIRKLRKEGREGYAKMNENTLKKILQITGNITLQSISPLTVNSFINGMSKLSNTTKGINLRHFKACINDAIRNGFVKYDVHPFALTKMPKSNVRLLDLTVDELICIKNINTKHKKLSLARDLFLLSFYLGGINLADLVRIDFSGEVISYIRKKTTHSKQGEKIIKIGIPDEARYIIEKYIKENGKLNFGYKFTYTNFQRYLNRCIKDMGKQLRIETICYYSARKTFTQFAFDLGIKTEVIEYCIGQTMKENRPIYNYIRVMQRQADMAIRKVIDYTNNPEKFVIDVVVS</sequence>
<dbReference type="InterPro" id="IPR010998">
    <property type="entry name" value="Integrase_recombinase_N"/>
</dbReference>
<dbReference type="InterPro" id="IPR011010">
    <property type="entry name" value="DNA_brk_join_enz"/>
</dbReference>
<dbReference type="AlphaFoldDB" id="A0A5J4R090"/>
<dbReference type="InterPro" id="IPR013762">
    <property type="entry name" value="Integrase-like_cat_sf"/>
</dbReference>
<dbReference type="InterPro" id="IPR025269">
    <property type="entry name" value="SAM-like_dom"/>
</dbReference>
<evidence type="ECO:0000313" key="4">
    <source>
        <dbReference type="EMBL" id="KAA6327122.1"/>
    </source>
</evidence>
<dbReference type="EMBL" id="SNRY01002045">
    <property type="protein sequence ID" value="KAA6327122.1"/>
    <property type="molecule type" value="Genomic_DNA"/>
</dbReference>